<sequence>MTDDQEKCAAYSDGRHQIERFECEGALMGSYEFFGHTGGNFAVESMATFAWNMQQ</sequence>
<dbReference type="AlphaFoldDB" id="W4M023"/>
<evidence type="ECO:0000313" key="2">
    <source>
        <dbReference type="Proteomes" id="UP000019141"/>
    </source>
</evidence>
<geneLocation type="plasmid" evidence="1">
    <name>pTSY</name>
</geneLocation>
<comment type="caution">
    <text evidence="1">The sequence shown here is derived from an EMBL/GenBank/DDBJ whole genome shotgun (WGS) entry which is preliminary data.</text>
</comment>
<dbReference type="EMBL" id="AZHW01000013">
    <property type="protein sequence ID" value="ETX03694.1"/>
    <property type="molecule type" value="Genomic_DNA"/>
</dbReference>
<gene>
    <name evidence="1" type="ORF">ETSY1_46440</name>
</gene>
<keyword evidence="1" id="KW-0614">Plasmid</keyword>
<organism evidence="1 2">
    <name type="scientific">Entotheonella factor</name>
    <dbReference type="NCBI Taxonomy" id="1429438"/>
    <lineage>
        <taxon>Bacteria</taxon>
        <taxon>Pseudomonadati</taxon>
        <taxon>Nitrospinota/Tectimicrobiota group</taxon>
        <taxon>Candidatus Tectimicrobiota</taxon>
        <taxon>Candidatus Entotheonellia</taxon>
        <taxon>Candidatus Entotheonellales</taxon>
        <taxon>Candidatus Entotheonellaceae</taxon>
        <taxon>Candidatus Entotheonella</taxon>
    </lineage>
</organism>
<protein>
    <submittedName>
        <fullName evidence="1">Uncharacterized protein</fullName>
    </submittedName>
</protein>
<keyword evidence="2" id="KW-1185">Reference proteome</keyword>
<accession>W4M023</accession>
<dbReference type="Proteomes" id="UP000019141">
    <property type="component" value="Unassembled WGS sequence"/>
</dbReference>
<proteinExistence type="predicted"/>
<reference evidence="1 2" key="1">
    <citation type="journal article" date="2014" name="Nature">
        <title>An environmental bacterial taxon with a large and distinct metabolic repertoire.</title>
        <authorList>
            <person name="Wilson M.C."/>
            <person name="Mori T."/>
            <person name="Ruckert C."/>
            <person name="Uria A.R."/>
            <person name="Helf M.J."/>
            <person name="Takada K."/>
            <person name="Gernert C."/>
            <person name="Steffens U.A."/>
            <person name="Heycke N."/>
            <person name="Schmitt S."/>
            <person name="Rinke C."/>
            <person name="Helfrich E.J."/>
            <person name="Brachmann A.O."/>
            <person name="Gurgui C."/>
            <person name="Wakimoto T."/>
            <person name="Kracht M."/>
            <person name="Crusemann M."/>
            <person name="Hentschel U."/>
            <person name="Abe I."/>
            <person name="Matsunaga S."/>
            <person name="Kalinowski J."/>
            <person name="Takeyama H."/>
            <person name="Piel J."/>
        </authorList>
    </citation>
    <scope>NUCLEOTIDE SEQUENCE [LARGE SCALE GENOMIC DNA]</scope>
    <source>
        <strain evidence="2">TSY1</strain>
        <plasmid evidence="1">pTSY</plasmid>
    </source>
</reference>
<name>W4M023_ENTF1</name>
<evidence type="ECO:0000313" key="1">
    <source>
        <dbReference type="EMBL" id="ETX03694.1"/>
    </source>
</evidence>
<dbReference type="HOGENOM" id="CLU_3023453_0_0_7"/>